<dbReference type="EMBL" id="CM042023">
    <property type="protein sequence ID" value="KAI3813881.1"/>
    <property type="molecule type" value="Genomic_DNA"/>
</dbReference>
<evidence type="ECO:0000313" key="1">
    <source>
        <dbReference type="EMBL" id="KAI3813881.1"/>
    </source>
</evidence>
<organism evidence="1 2">
    <name type="scientific">Smallanthus sonchifolius</name>
    <dbReference type="NCBI Taxonomy" id="185202"/>
    <lineage>
        <taxon>Eukaryota</taxon>
        <taxon>Viridiplantae</taxon>
        <taxon>Streptophyta</taxon>
        <taxon>Embryophyta</taxon>
        <taxon>Tracheophyta</taxon>
        <taxon>Spermatophyta</taxon>
        <taxon>Magnoliopsida</taxon>
        <taxon>eudicotyledons</taxon>
        <taxon>Gunneridae</taxon>
        <taxon>Pentapetalae</taxon>
        <taxon>asterids</taxon>
        <taxon>campanulids</taxon>
        <taxon>Asterales</taxon>
        <taxon>Asteraceae</taxon>
        <taxon>Asteroideae</taxon>
        <taxon>Heliantheae alliance</taxon>
        <taxon>Millerieae</taxon>
        <taxon>Smallanthus</taxon>
    </lineage>
</organism>
<sequence length="293" mass="33274">MCAKTLVELCKNFGGVEMRGTIDNACHVDCDRKDHRTVCHKQLSLLFNNAECLFLKPRLVVPEDLIMMRTPRNNNAYVVVMNDPEIKASMTCLLSKASDSESLLWHRRLDDFTRYSWVNFLACKDETVEVLKSLILKIEKIFKRLVISIRSDNGTEFKNLVEAVNTTKYVLNRSLVVKAHNKTAYELFHARKPLIEFFRTFGCSSTLLNTAENLAKFGAVGDEFYFFEYSSSQKAYRVYNKRTNIMQEYPLSVSVNSIVTSSHSEATETALVNYSGDACSGLQCCSSRSELGT</sequence>
<evidence type="ECO:0000313" key="2">
    <source>
        <dbReference type="Proteomes" id="UP001056120"/>
    </source>
</evidence>
<gene>
    <name evidence="1" type="ORF">L1987_18616</name>
</gene>
<protein>
    <submittedName>
        <fullName evidence="1">Uncharacterized protein</fullName>
    </submittedName>
</protein>
<name>A0ACB9J2A1_9ASTR</name>
<proteinExistence type="predicted"/>
<keyword evidence="2" id="KW-1185">Reference proteome</keyword>
<accession>A0ACB9J2A1</accession>
<comment type="caution">
    <text evidence="1">The sequence shown here is derived from an EMBL/GenBank/DDBJ whole genome shotgun (WGS) entry which is preliminary data.</text>
</comment>
<reference evidence="2" key="1">
    <citation type="journal article" date="2022" name="Mol. Ecol. Resour.">
        <title>The genomes of chicory, endive, great burdock and yacon provide insights into Asteraceae palaeo-polyploidization history and plant inulin production.</title>
        <authorList>
            <person name="Fan W."/>
            <person name="Wang S."/>
            <person name="Wang H."/>
            <person name="Wang A."/>
            <person name="Jiang F."/>
            <person name="Liu H."/>
            <person name="Zhao H."/>
            <person name="Xu D."/>
            <person name="Zhang Y."/>
        </authorList>
    </citation>
    <scope>NUCLEOTIDE SEQUENCE [LARGE SCALE GENOMIC DNA]</scope>
    <source>
        <strain evidence="2">cv. Yunnan</strain>
    </source>
</reference>
<reference evidence="1 2" key="2">
    <citation type="journal article" date="2022" name="Mol. Ecol. Resour.">
        <title>The genomes of chicory, endive, great burdock and yacon provide insights into Asteraceae paleo-polyploidization history and plant inulin production.</title>
        <authorList>
            <person name="Fan W."/>
            <person name="Wang S."/>
            <person name="Wang H."/>
            <person name="Wang A."/>
            <person name="Jiang F."/>
            <person name="Liu H."/>
            <person name="Zhao H."/>
            <person name="Xu D."/>
            <person name="Zhang Y."/>
        </authorList>
    </citation>
    <scope>NUCLEOTIDE SEQUENCE [LARGE SCALE GENOMIC DNA]</scope>
    <source>
        <strain evidence="2">cv. Yunnan</strain>
        <tissue evidence="1">Leaves</tissue>
    </source>
</reference>
<dbReference type="Proteomes" id="UP001056120">
    <property type="component" value="Linkage Group LG06"/>
</dbReference>